<evidence type="ECO:0000313" key="2">
    <source>
        <dbReference type="EMBL" id="MFC6871028.1"/>
    </source>
</evidence>
<dbReference type="CDD" id="cd06578">
    <property type="entry name" value="HemD"/>
    <property type="match status" value="1"/>
</dbReference>
<proteinExistence type="predicted"/>
<feature type="domain" description="Tetrapyrrole biosynthesis uroporphyrinogen III synthase" evidence="1">
    <location>
        <begin position="23"/>
        <end position="263"/>
    </location>
</feature>
<reference evidence="3" key="1">
    <citation type="journal article" date="2019" name="Int. J. Syst. Evol. Microbiol.">
        <title>The Global Catalogue of Microorganisms (GCM) 10K type strain sequencing project: providing services to taxonomists for standard genome sequencing and annotation.</title>
        <authorList>
            <consortium name="The Broad Institute Genomics Platform"/>
            <consortium name="The Broad Institute Genome Sequencing Center for Infectious Disease"/>
            <person name="Wu L."/>
            <person name="Ma J."/>
        </authorList>
    </citation>
    <scope>NUCLEOTIDE SEQUENCE [LARGE SCALE GENOMIC DNA]</scope>
    <source>
        <strain evidence="3">KCTC 32255</strain>
    </source>
</reference>
<dbReference type="InterPro" id="IPR039793">
    <property type="entry name" value="UROS/Hem4"/>
</dbReference>
<dbReference type="NCBIfam" id="NF005568">
    <property type="entry name" value="PRK07239.1"/>
    <property type="match status" value="1"/>
</dbReference>
<keyword evidence="3" id="KW-1185">Reference proteome</keyword>
<evidence type="ECO:0000259" key="1">
    <source>
        <dbReference type="Pfam" id="PF02602"/>
    </source>
</evidence>
<sequence>MTDQPGPLAGFTVGVTAERRADDFITALERRGATVRHAPTIRIVPLVDDDQLRAATDAVLADPIDLAVMTTGQGFRGWITAAREWGVGDALLRRFGAARLVVRGPKAKGAVRGEELTEEWSAPEETNAEVLDYLLERGVAGLRVAVQLHGAPLPEFVGALTEAGASVVEAQPYRWLPPVDVDAVIRLVDGAIAGDVDALAFTSAPAAANLLTLAREHDRQGPLLAAMRAHVVCACVGPVTAAPLVEQNVPVIQPERQRLGALVKLIATELPTRKRVG</sequence>
<dbReference type="InterPro" id="IPR036108">
    <property type="entry name" value="4pyrrol_syn_uPrphyn_synt_sf"/>
</dbReference>
<comment type="caution">
    <text evidence="2">The sequence shown here is derived from an EMBL/GenBank/DDBJ whole genome shotgun (WGS) entry which is preliminary data.</text>
</comment>
<dbReference type="Gene3D" id="3.40.50.10090">
    <property type="match status" value="2"/>
</dbReference>
<accession>A0ABW2C7N5</accession>
<dbReference type="Pfam" id="PF02602">
    <property type="entry name" value="HEM4"/>
    <property type="match status" value="1"/>
</dbReference>
<protein>
    <submittedName>
        <fullName evidence="2">Uroporphyrinogen-III synthase</fullName>
        <ecNumber evidence="2">4.2.1.75</ecNumber>
    </submittedName>
</protein>
<dbReference type="PANTHER" id="PTHR40082:SF1">
    <property type="entry name" value="BLR5956 PROTEIN"/>
    <property type="match status" value="1"/>
</dbReference>
<dbReference type="InterPro" id="IPR003754">
    <property type="entry name" value="4pyrrol_synth_uPrphyn_synth"/>
</dbReference>
<organism evidence="2 3">
    <name type="scientific">Haloechinothrix salitolerans</name>
    <dbReference type="NCBI Taxonomy" id="926830"/>
    <lineage>
        <taxon>Bacteria</taxon>
        <taxon>Bacillati</taxon>
        <taxon>Actinomycetota</taxon>
        <taxon>Actinomycetes</taxon>
        <taxon>Pseudonocardiales</taxon>
        <taxon>Pseudonocardiaceae</taxon>
        <taxon>Haloechinothrix</taxon>
    </lineage>
</organism>
<name>A0ABW2C7N5_9PSEU</name>
<evidence type="ECO:0000313" key="3">
    <source>
        <dbReference type="Proteomes" id="UP001596337"/>
    </source>
</evidence>
<dbReference type="PANTHER" id="PTHR40082">
    <property type="entry name" value="BLR5956 PROTEIN"/>
    <property type="match status" value="1"/>
</dbReference>
<gene>
    <name evidence="2" type="ORF">ACFQGD_28300</name>
</gene>
<dbReference type="SUPFAM" id="SSF69618">
    <property type="entry name" value="HemD-like"/>
    <property type="match status" value="1"/>
</dbReference>
<dbReference type="RefSeq" id="WP_345406488.1">
    <property type="nucleotide sequence ID" value="NZ_BAABLA010000122.1"/>
</dbReference>
<dbReference type="Proteomes" id="UP001596337">
    <property type="component" value="Unassembled WGS sequence"/>
</dbReference>
<keyword evidence="2" id="KW-0456">Lyase</keyword>
<dbReference type="EMBL" id="JBHSXX010000001">
    <property type="protein sequence ID" value="MFC6871028.1"/>
    <property type="molecule type" value="Genomic_DNA"/>
</dbReference>
<dbReference type="EC" id="4.2.1.75" evidence="2"/>
<dbReference type="GO" id="GO:0004852">
    <property type="term" value="F:uroporphyrinogen-III synthase activity"/>
    <property type="evidence" value="ECO:0007669"/>
    <property type="project" value="UniProtKB-EC"/>
</dbReference>